<dbReference type="Pfam" id="PF04143">
    <property type="entry name" value="Sulf_transp"/>
    <property type="match status" value="1"/>
</dbReference>
<gene>
    <name evidence="2" type="ORF">IMCC3135_17325</name>
</gene>
<reference evidence="2 3" key="1">
    <citation type="submission" date="2016-12" db="EMBL/GenBank/DDBJ databases">
        <authorList>
            <person name="Song W.-J."/>
            <person name="Kurnit D.M."/>
        </authorList>
    </citation>
    <scope>NUCLEOTIDE SEQUENCE [LARGE SCALE GENOMIC DNA]</scope>
    <source>
        <strain evidence="2 3">IMCC3135</strain>
    </source>
</reference>
<feature type="transmembrane region" description="Helical" evidence="1">
    <location>
        <begin position="293"/>
        <end position="313"/>
    </location>
</feature>
<feature type="transmembrane region" description="Helical" evidence="1">
    <location>
        <begin position="109"/>
        <end position="128"/>
    </location>
</feature>
<sequence length="330" mass="34423">MSNILLSLVVGAILGFSAHRAGLCTVKAVAEILTSRRGYFLWSFMKSAVWVMTLIAIIGAFGHASTFTHWPLTSLSVMGGVLFGVGAGLNGGCTFSTLTRAVDGNIGQWVTVAAWPIGMWIATIIPLSHPNPIVLQQPDYPLWVLLLLCTALLGESFLIARRFWRKHTLKRVLGASVYTLSAGAALVGLSNAVIVEATGPWSFSSTILCGIGSRSGTSCAQPLLAWGIVGAALLGMAFSSLQRGSFKLRLPGAGIAIRHGAGGLLMGMGTVLVPGGNDGLILFAIPSLSPHAIPAYAGIIAGILVALVSMRALGSHIPPVQCRGDICRMP</sequence>
<dbReference type="Proteomes" id="UP000250079">
    <property type="component" value="Chromosome"/>
</dbReference>
<feature type="transmembrane region" description="Helical" evidence="1">
    <location>
        <begin position="253"/>
        <end position="273"/>
    </location>
</feature>
<dbReference type="OrthoDB" id="7443803at2"/>
<dbReference type="KEGG" id="gai:IMCC3135_17325"/>
<dbReference type="EMBL" id="CP018632">
    <property type="protein sequence ID" value="ASJ73547.1"/>
    <property type="molecule type" value="Genomic_DNA"/>
</dbReference>
<keyword evidence="1" id="KW-0812">Transmembrane</keyword>
<evidence type="ECO:0000313" key="2">
    <source>
        <dbReference type="EMBL" id="ASJ73547.1"/>
    </source>
</evidence>
<feature type="transmembrane region" description="Helical" evidence="1">
    <location>
        <begin position="223"/>
        <end position="241"/>
    </location>
</feature>
<accession>A0A2Z2P079</accession>
<keyword evidence="1" id="KW-0472">Membrane</keyword>
<dbReference type="RefSeq" id="WP_088918713.1">
    <property type="nucleotide sequence ID" value="NZ_CP018632.1"/>
</dbReference>
<feature type="transmembrane region" description="Helical" evidence="1">
    <location>
        <begin position="172"/>
        <end position="194"/>
    </location>
</feature>
<protein>
    <submittedName>
        <fullName evidence="2">Uncharacterized protein</fullName>
    </submittedName>
</protein>
<keyword evidence="1" id="KW-1133">Transmembrane helix</keyword>
<name>A0A2Z2P079_9GAMM</name>
<dbReference type="AlphaFoldDB" id="A0A2Z2P079"/>
<evidence type="ECO:0000256" key="1">
    <source>
        <dbReference type="SAM" id="Phobius"/>
    </source>
</evidence>
<feature type="transmembrane region" description="Helical" evidence="1">
    <location>
        <begin position="140"/>
        <end position="160"/>
    </location>
</feature>
<dbReference type="InterPro" id="IPR007272">
    <property type="entry name" value="Sulf_transp_TsuA/YedE"/>
</dbReference>
<organism evidence="2 3">
    <name type="scientific">Granulosicoccus antarcticus IMCC3135</name>
    <dbReference type="NCBI Taxonomy" id="1192854"/>
    <lineage>
        <taxon>Bacteria</taxon>
        <taxon>Pseudomonadati</taxon>
        <taxon>Pseudomonadota</taxon>
        <taxon>Gammaproteobacteria</taxon>
        <taxon>Chromatiales</taxon>
        <taxon>Granulosicoccaceae</taxon>
        <taxon>Granulosicoccus</taxon>
    </lineage>
</organism>
<feature type="transmembrane region" description="Helical" evidence="1">
    <location>
        <begin position="39"/>
        <end position="61"/>
    </location>
</feature>
<keyword evidence="3" id="KW-1185">Reference proteome</keyword>
<evidence type="ECO:0000313" key="3">
    <source>
        <dbReference type="Proteomes" id="UP000250079"/>
    </source>
</evidence>
<proteinExistence type="predicted"/>